<protein>
    <recommendedName>
        <fullName evidence="4">Right handed beta helix domain-containing protein</fullName>
    </recommendedName>
</protein>
<dbReference type="EMBL" id="CP059733">
    <property type="protein sequence ID" value="WDE04928.1"/>
    <property type="molecule type" value="Genomic_DNA"/>
</dbReference>
<evidence type="ECO:0000313" key="3">
    <source>
        <dbReference type="Proteomes" id="UP000032352"/>
    </source>
</evidence>
<keyword evidence="1" id="KW-0732">Signal</keyword>
<dbReference type="AlphaFoldDB" id="A0AAE9Z460"/>
<dbReference type="RefSeq" id="WP_044836976.1">
    <property type="nucleotide sequence ID" value="NZ_CP059733.1"/>
</dbReference>
<accession>A0AAE9Z460</accession>
<reference evidence="2 3" key="1">
    <citation type="journal article" date="2015" name="Genome Announc.">
        <title>Draft Genome Sequences of Marine Isolates of Thalassomonas viridans and Thalassomonas actiniarum.</title>
        <authorList>
            <person name="Olonade I."/>
            <person name="van Zyl L.J."/>
            <person name="Trindade M."/>
        </authorList>
    </citation>
    <scope>NUCLEOTIDE SEQUENCE [LARGE SCALE GENOMIC DNA]</scope>
    <source>
        <strain evidence="2 3">XOM25</strain>
    </source>
</reference>
<dbReference type="Proteomes" id="UP000032352">
    <property type="component" value="Chromosome"/>
</dbReference>
<dbReference type="InterPro" id="IPR011050">
    <property type="entry name" value="Pectin_lyase_fold/virulence"/>
</dbReference>
<evidence type="ECO:0000313" key="2">
    <source>
        <dbReference type="EMBL" id="WDE04928.1"/>
    </source>
</evidence>
<evidence type="ECO:0008006" key="4">
    <source>
        <dbReference type="Google" id="ProtNLM"/>
    </source>
</evidence>
<proteinExistence type="predicted"/>
<feature type="signal peptide" evidence="1">
    <location>
        <begin position="1"/>
        <end position="21"/>
    </location>
</feature>
<keyword evidence="3" id="KW-1185">Reference proteome</keyword>
<dbReference type="KEGG" id="tvd:SG34_027090"/>
<reference evidence="2 3" key="2">
    <citation type="journal article" date="2022" name="Mar. Drugs">
        <title>Bioassay-Guided Fractionation Leads to the Detection of Cholic Acid Generated by the Rare Thalassomonas sp.</title>
        <authorList>
            <person name="Pheiffer F."/>
            <person name="Schneider Y.K."/>
            <person name="Hansen E.H."/>
            <person name="Andersen J.H."/>
            <person name="Isaksson J."/>
            <person name="Busche T."/>
            <person name="R C."/>
            <person name="Kalinowski J."/>
            <person name="Zyl L.V."/>
            <person name="Trindade M."/>
        </authorList>
    </citation>
    <scope>NUCLEOTIDE SEQUENCE [LARGE SCALE GENOMIC DNA]</scope>
    <source>
        <strain evidence="2 3">XOM25</strain>
    </source>
</reference>
<name>A0AAE9Z460_9GAMM</name>
<dbReference type="SUPFAM" id="SSF51126">
    <property type="entry name" value="Pectin lyase-like"/>
    <property type="match status" value="1"/>
</dbReference>
<feature type="chain" id="PRO_5042224965" description="Right handed beta helix domain-containing protein" evidence="1">
    <location>
        <begin position="22"/>
        <end position="293"/>
    </location>
</feature>
<organism evidence="2 3">
    <name type="scientific">Thalassomonas viridans</name>
    <dbReference type="NCBI Taxonomy" id="137584"/>
    <lineage>
        <taxon>Bacteria</taxon>
        <taxon>Pseudomonadati</taxon>
        <taxon>Pseudomonadota</taxon>
        <taxon>Gammaproteobacteria</taxon>
        <taxon>Alteromonadales</taxon>
        <taxon>Colwelliaceae</taxon>
        <taxon>Thalassomonas</taxon>
    </lineage>
</organism>
<sequence length="293" mass="32789">MKKRLTFTALAFSLLSSSALANTLENGIANIDRLEFDGLGVNQAVTIAIVDGVQTISADNEFFRNLSAKKMTVYGGEYTSNAGAGRVLEVGSDTIFRNAKFHNITIDGMAECHNCTFTGQIGFGYSKVKIFNSEIDDATLTTATNNRIEIHRSKIEDTSTNGPLYILADNRIEDSFLTVNEALVDNDMYKTHIVFDPTTDYRILNNTFDREKDSSSKVLQVVHTRSYQNGHIQNNSFFDMRNTTPILLTPTDGSNVIFSGNNALSRYEHEFKVQEGRYGQILFMNNNRLIEDK</sequence>
<evidence type="ECO:0000256" key="1">
    <source>
        <dbReference type="SAM" id="SignalP"/>
    </source>
</evidence>
<gene>
    <name evidence="2" type="ORF">SG34_027090</name>
</gene>